<feature type="compositionally biased region" description="Low complexity" evidence="1">
    <location>
        <begin position="110"/>
        <end position="130"/>
    </location>
</feature>
<accession>A0A7S1PXZ2</accession>
<evidence type="ECO:0000256" key="1">
    <source>
        <dbReference type="SAM" id="MobiDB-lite"/>
    </source>
</evidence>
<dbReference type="InterPro" id="IPR011990">
    <property type="entry name" value="TPR-like_helical_dom_sf"/>
</dbReference>
<name>A0A7S1PXZ2_NEODS</name>
<evidence type="ECO:0000313" key="2">
    <source>
        <dbReference type="EMBL" id="CAD9106877.1"/>
    </source>
</evidence>
<proteinExistence type="predicted"/>
<dbReference type="EMBL" id="HBGF01015510">
    <property type="protein sequence ID" value="CAD9106877.1"/>
    <property type="molecule type" value="Transcribed_RNA"/>
</dbReference>
<gene>
    <name evidence="2" type="ORF">NDES1114_LOCUS10165</name>
</gene>
<dbReference type="AlphaFoldDB" id="A0A7S1PXZ2"/>
<organism evidence="2">
    <name type="scientific">Neobodo designis</name>
    <name type="common">Flagellated protozoan</name>
    <name type="synonym">Bodo designis</name>
    <dbReference type="NCBI Taxonomy" id="312471"/>
    <lineage>
        <taxon>Eukaryota</taxon>
        <taxon>Discoba</taxon>
        <taxon>Euglenozoa</taxon>
        <taxon>Kinetoplastea</taxon>
        <taxon>Metakinetoplastina</taxon>
        <taxon>Neobodonida</taxon>
        <taxon>Neobodo</taxon>
    </lineage>
</organism>
<feature type="compositionally biased region" description="Basic residues" evidence="1">
    <location>
        <begin position="142"/>
        <end position="153"/>
    </location>
</feature>
<sequence>MTSVADAERDLDRIVKIDDHDLALLRSPRKARDVLERRLTVAREQGDRIGEGKALELLSMVHENLGQDDVAATLLKQSDKIFKPMIKRLTAMQTRGGDAKESPTKRSKPAAKQAKTPAAQKVKKPAAQTKAAKKDAQLPKTGGKKRAPKSSPK</sequence>
<protein>
    <submittedName>
        <fullName evidence="2">Uncharacterized protein</fullName>
    </submittedName>
</protein>
<dbReference type="Gene3D" id="1.25.40.10">
    <property type="entry name" value="Tetratricopeptide repeat domain"/>
    <property type="match status" value="1"/>
</dbReference>
<reference evidence="2" key="1">
    <citation type="submission" date="2021-01" db="EMBL/GenBank/DDBJ databases">
        <authorList>
            <person name="Corre E."/>
            <person name="Pelletier E."/>
            <person name="Niang G."/>
            <person name="Scheremetjew M."/>
            <person name="Finn R."/>
            <person name="Kale V."/>
            <person name="Holt S."/>
            <person name="Cochrane G."/>
            <person name="Meng A."/>
            <person name="Brown T."/>
            <person name="Cohen L."/>
        </authorList>
    </citation>
    <scope>NUCLEOTIDE SEQUENCE</scope>
    <source>
        <strain evidence="2">CCAP 1951/1</strain>
    </source>
</reference>
<feature type="region of interest" description="Disordered" evidence="1">
    <location>
        <begin position="92"/>
        <end position="153"/>
    </location>
</feature>